<protein>
    <submittedName>
        <fullName evidence="3">VCBS repeat-containing protein</fullName>
    </submittedName>
</protein>
<evidence type="ECO:0000313" key="3">
    <source>
        <dbReference type="EMBL" id="RMA78478.1"/>
    </source>
</evidence>
<feature type="region of interest" description="Disordered" evidence="1">
    <location>
        <begin position="1628"/>
        <end position="1652"/>
    </location>
</feature>
<evidence type="ECO:0000259" key="2">
    <source>
        <dbReference type="Pfam" id="PF17892"/>
    </source>
</evidence>
<sequence>TSFDMSVRVDVEEGERQQTGFSQSKTYQFNHISVPEFNTAPTVAASAAAPEGTYSAAPITITEAQLLAGVTDSDGDKLTVENVSLDPSNAGTLVTNSDNSVTFTPAGTFTGSPHIKFDISDGRTSVPSSTEIRVVEPAAITLESIDNGIEIETVVSGGGHSIHGFNHPGHGANHPHFGANTEVEVASGDLVLGGSVYSIADGTDITIHVVDPANAKNNLDLTATVTGGKWSLTIPHSEFDKVTGDHEFKYSMEATDVLGHSVTASTELLKSVVSADVDEGKNISLDLLDGVTGESVSQVEYSQDGSHWSTNVPDGFVLGSDGHTLEVDATNPAYNSLALGESQSIYVQYKVEQSSTGDSFTQRATLVVHGQPEKPVIQVLTDSGKQFGPAISGNLITGVGTLEGASAAATDVDAGSTLALHDVQLKDPSTGNYVTVTPSHPYTIAGQGTLAIDTDGSYTFTPLPGAATPFTTPTMTYRVVDTSHSSSYDDQSQSTFTIEVEADQSATITTSTLHSASGVLVVGIAEEDGAPGDSARIPVGITILDPDAGETALVTGISQGSGATETSASVQQIAGTQLYSLHTKYGDLHLTSDGTQSYFMFDNKAAQEIGPGQTVREVFHVQLTSSNGQIVTKDVEVDVVGKLDAPTVSVSAQPGAIHQDIDLSSNPELIEVLRGDKPDTTGFSYDPGDHVVLGLPDPSKAGNVDITNALPTGIHAFDKNGDPLQEYRVNGKLVGFEASCQDVIDGVSFSIPPSVTATSMNLAVAGLNTITNQGMNVSFIVPIQLGSGTGEFKQDISHNIGAIRAGDELDIKIELDAVDKGVSESMSAKLTGVPHGVVLHDDSGNSIRVNSPNQLISLKGWDLDHIHATVPAGLHNNAVVQLIATATAPDGSEESHTTVVPMVLNPNSPGEFSMSSPNSVTEGEVGKFTVNFFGQLGAGETASVLVKSHLDLTDIDLAKVQLPQGVEMVMDPPGSNTPQLIGGDYVYRVTFSSDGTPGPHLQQVAIGLPITVDSLVEHGEMITAQMIKDPGTDPKYAVTDLGIHRIAIQDKGASELIVKPEPGTDPHLFGEVPTDINGDQITWHSTPPIIGKYGVLVFEPNGQYSFIANSQSEAIKSMGEGDVGQQSFTVHGSTDSGKAVSHSINLNILGSNEAPTISGALELDRLVGGGTTGGRRVIVHDPDGDTFTLSLKGHSGNTIETEYSTFTLGKDGTWELHPKSTFTKDCVTADGVSHKAGDPITEVIDANGDAVGVLRMHVTVVATDSNGASSEMTITPVIVSPTGVGLEARGYGNDVKIVDGSDYDASGTIEKVEVSGQASLDHATFSLDQPKGAFGDFSIDSSTGDWKYTPDKTKVSELGASDHVTDSVTVLLEDSSHTPPIHSIFKLAVNLQGTDDLPKITGAHIEPRGSSSTSVEGAMQVLDPDTDSSLLSWEVDQSQGTHGHLIMDSEGHWQYHATDGDPVWQAGQPVHEQFIVTVLQPDGKGANRLMELELNPQGSVIDAKASMHDAPLNVYTVDATQYQIEIDNSGTTAKPGEAAGSQFLADNGREMAVQLPDGFTMSDAHLVGKYWVPDHQDAASLSDLTVTAPPDWAGQLEVNIVQTKVVQGKSTGALIGRSEQEITATANDHLLASPPPPPPPPAEEEGQAVQAAEDQSVVDVKIDLDELVAVTDSGPVDQHDGSQTTSSYLDQLGITADDVATHSTPQVPLDPDLDQVFAEADSAVLDSDVGGSDGLEAGHDGLVGAEDDTHHQHPLDVNDQFSDDSSSV</sequence>
<proteinExistence type="predicted"/>
<dbReference type="Gene3D" id="2.60.40.2810">
    <property type="match status" value="1"/>
</dbReference>
<feature type="domain" description="Cadherin-like" evidence="2">
    <location>
        <begin position="38"/>
        <end position="133"/>
    </location>
</feature>
<dbReference type="InterPro" id="IPR041690">
    <property type="entry name" value="Cadherin_5"/>
</dbReference>
<feature type="compositionally biased region" description="Basic and acidic residues" evidence="1">
    <location>
        <begin position="7"/>
        <end position="16"/>
    </location>
</feature>
<reference evidence="3 4" key="1">
    <citation type="submission" date="2018-10" db="EMBL/GenBank/DDBJ databases">
        <title>Genomic Encyclopedia of Type Strains, Phase IV (KMG-IV): sequencing the most valuable type-strain genomes for metagenomic binning, comparative biology and taxonomic classification.</title>
        <authorList>
            <person name="Goeker M."/>
        </authorList>
    </citation>
    <scope>NUCLEOTIDE SEQUENCE [LARGE SCALE GENOMIC DNA]</scope>
    <source>
        <strain evidence="3 4">DSM 25080</strain>
    </source>
</reference>
<feature type="region of interest" description="Disordered" evidence="1">
    <location>
        <begin position="1726"/>
        <end position="1768"/>
    </location>
</feature>
<dbReference type="InterPro" id="IPR010221">
    <property type="entry name" value="VCBS_dom"/>
</dbReference>
<feature type="compositionally biased region" description="Basic and acidic residues" evidence="1">
    <location>
        <begin position="1747"/>
        <end position="1756"/>
    </location>
</feature>
<accession>A0A3M0A6P5</accession>
<gene>
    <name evidence="3" type="ORF">DFR27_2417</name>
</gene>
<dbReference type="Pfam" id="PF17892">
    <property type="entry name" value="Cadherin_5"/>
    <property type="match status" value="1"/>
</dbReference>
<feature type="compositionally biased region" description="Polar residues" evidence="1">
    <location>
        <begin position="1759"/>
        <end position="1768"/>
    </location>
</feature>
<keyword evidence="4" id="KW-1185">Reference proteome</keyword>
<comment type="caution">
    <text evidence="3">The sequence shown here is derived from an EMBL/GenBank/DDBJ whole genome shotgun (WGS) entry which is preliminary data.</text>
</comment>
<name>A0A3M0A6P5_9GAMM</name>
<dbReference type="Gene3D" id="2.60.40.10">
    <property type="entry name" value="Immunoglobulins"/>
    <property type="match status" value="1"/>
</dbReference>
<dbReference type="InterPro" id="IPR013783">
    <property type="entry name" value="Ig-like_fold"/>
</dbReference>
<evidence type="ECO:0000313" key="4">
    <source>
        <dbReference type="Proteomes" id="UP000267187"/>
    </source>
</evidence>
<dbReference type="OrthoDB" id="9805100at2"/>
<dbReference type="Proteomes" id="UP000267187">
    <property type="component" value="Unassembled WGS sequence"/>
</dbReference>
<organism evidence="3 4">
    <name type="scientific">Umboniibacter marinipuniceus</name>
    <dbReference type="NCBI Taxonomy" id="569599"/>
    <lineage>
        <taxon>Bacteria</taxon>
        <taxon>Pseudomonadati</taxon>
        <taxon>Pseudomonadota</taxon>
        <taxon>Gammaproteobacteria</taxon>
        <taxon>Cellvibrionales</taxon>
        <taxon>Cellvibrionaceae</taxon>
        <taxon>Umboniibacter</taxon>
    </lineage>
</organism>
<dbReference type="EMBL" id="REFJ01000006">
    <property type="protein sequence ID" value="RMA78478.1"/>
    <property type="molecule type" value="Genomic_DNA"/>
</dbReference>
<feature type="region of interest" description="Disordered" evidence="1">
    <location>
        <begin position="1"/>
        <end position="20"/>
    </location>
</feature>
<dbReference type="NCBIfam" id="TIGR01965">
    <property type="entry name" value="VCBS_repeat"/>
    <property type="match status" value="4"/>
</dbReference>
<feature type="non-terminal residue" evidence="3">
    <location>
        <position position="1"/>
    </location>
</feature>
<evidence type="ECO:0000256" key="1">
    <source>
        <dbReference type="SAM" id="MobiDB-lite"/>
    </source>
</evidence>